<protein>
    <recommendedName>
        <fullName evidence="12">Type III pantothenate kinase</fullName>
    </recommendedName>
</protein>
<sequence length="222" mass="24734">MSSNKMTSALSVKYETLLADIGNTYFHIYDGKKVEHLTHADAIEKYKESKLLYISVKHQLSDEIASINNWKSISSLMKIEGEYETMGVDRKALCLSHDSGMFVDAGSAITVDVMEKGTYLGGFILPGLKTYIQGYKTISPALATTLDINLDLRELPITTKEQISYGIIASVKALIEKHRAEKQLYITGGDGLLLTTFFENAVYDETLVFRGMLKAIKDKKIC</sequence>
<keyword evidence="4" id="KW-0963">Cytoplasm</keyword>
<keyword evidence="6" id="KW-0547">Nucleotide-binding</keyword>
<dbReference type="NCBIfam" id="NF009872">
    <property type="entry name" value="PRK13333.1"/>
    <property type="match status" value="1"/>
</dbReference>
<evidence type="ECO:0000256" key="1">
    <source>
        <dbReference type="ARBA" id="ARBA00001958"/>
    </source>
</evidence>
<evidence type="ECO:0000256" key="10">
    <source>
        <dbReference type="ARBA" id="ARBA00022993"/>
    </source>
</evidence>
<evidence type="ECO:0000256" key="2">
    <source>
        <dbReference type="ARBA" id="ARBA00004496"/>
    </source>
</evidence>
<name>A0A1W1BD46_9ZZZZ</name>
<dbReference type="GO" id="GO:0005737">
    <property type="term" value="C:cytoplasm"/>
    <property type="evidence" value="ECO:0007669"/>
    <property type="project" value="UniProtKB-SubCell"/>
</dbReference>
<dbReference type="EMBL" id="FPHD01000015">
    <property type="protein sequence ID" value="SFV51466.1"/>
    <property type="molecule type" value="Genomic_DNA"/>
</dbReference>
<evidence type="ECO:0000256" key="8">
    <source>
        <dbReference type="ARBA" id="ARBA00022840"/>
    </source>
</evidence>
<evidence type="ECO:0000256" key="7">
    <source>
        <dbReference type="ARBA" id="ARBA00022777"/>
    </source>
</evidence>
<keyword evidence="5 13" id="KW-0808">Transferase</keyword>
<keyword evidence="8" id="KW-0067">ATP-binding</keyword>
<comment type="cofactor">
    <cofactor evidence="1">
        <name>K(+)</name>
        <dbReference type="ChEBI" id="CHEBI:29103"/>
    </cofactor>
</comment>
<dbReference type="AlphaFoldDB" id="A0A1W1BD46"/>
<comment type="subcellular location">
    <subcellularLocation>
        <location evidence="2">Cytoplasm</location>
    </subcellularLocation>
</comment>
<dbReference type="InterPro" id="IPR043129">
    <property type="entry name" value="ATPase_NBD"/>
</dbReference>
<comment type="similarity">
    <text evidence="11">Belongs to the type III pantothenate kinase family.</text>
</comment>
<organism evidence="13">
    <name type="scientific">hydrothermal vent metagenome</name>
    <dbReference type="NCBI Taxonomy" id="652676"/>
    <lineage>
        <taxon>unclassified sequences</taxon>
        <taxon>metagenomes</taxon>
        <taxon>ecological metagenomes</taxon>
    </lineage>
</organism>
<keyword evidence="7 13" id="KW-0418">Kinase</keyword>
<comment type="subunit">
    <text evidence="3">Homodimer.</text>
</comment>
<dbReference type="Pfam" id="PF03309">
    <property type="entry name" value="Pan_kinase"/>
    <property type="match status" value="1"/>
</dbReference>
<gene>
    <name evidence="13" type="ORF">MNB_SV-8-737</name>
</gene>
<evidence type="ECO:0000256" key="11">
    <source>
        <dbReference type="ARBA" id="ARBA00038036"/>
    </source>
</evidence>
<evidence type="ECO:0000256" key="5">
    <source>
        <dbReference type="ARBA" id="ARBA00022679"/>
    </source>
</evidence>
<dbReference type="GO" id="GO:0004594">
    <property type="term" value="F:pantothenate kinase activity"/>
    <property type="evidence" value="ECO:0007669"/>
    <property type="project" value="InterPro"/>
</dbReference>
<dbReference type="GO" id="GO:0015937">
    <property type="term" value="P:coenzyme A biosynthetic process"/>
    <property type="evidence" value="ECO:0007669"/>
    <property type="project" value="UniProtKB-KW"/>
</dbReference>
<accession>A0A1W1BD46</accession>
<dbReference type="InterPro" id="IPR004619">
    <property type="entry name" value="Type_III_PanK"/>
</dbReference>
<dbReference type="SUPFAM" id="SSF53067">
    <property type="entry name" value="Actin-like ATPase domain"/>
    <property type="match status" value="2"/>
</dbReference>
<evidence type="ECO:0000256" key="12">
    <source>
        <dbReference type="ARBA" id="ARBA00040883"/>
    </source>
</evidence>
<evidence type="ECO:0000313" key="13">
    <source>
        <dbReference type="EMBL" id="SFV51466.1"/>
    </source>
</evidence>
<dbReference type="PANTHER" id="PTHR34265">
    <property type="entry name" value="TYPE III PANTOTHENATE KINASE"/>
    <property type="match status" value="1"/>
</dbReference>
<dbReference type="GO" id="GO:0005524">
    <property type="term" value="F:ATP binding"/>
    <property type="evidence" value="ECO:0007669"/>
    <property type="project" value="UniProtKB-KW"/>
</dbReference>
<proteinExistence type="inferred from homology"/>
<keyword evidence="10" id="KW-0173">Coenzyme A biosynthesis</keyword>
<dbReference type="NCBIfam" id="TIGR00671">
    <property type="entry name" value="baf"/>
    <property type="match status" value="1"/>
</dbReference>
<dbReference type="PANTHER" id="PTHR34265:SF1">
    <property type="entry name" value="TYPE III PANTOTHENATE KINASE"/>
    <property type="match status" value="1"/>
</dbReference>
<evidence type="ECO:0000256" key="9">
    <source>
        <dbReference type="ARBA" id="ARBA00022958"/>
    </source>
</evidence>
<evidence type="ECO:0000256" key="3">
    <source>
        <dbReference type="ARBA" id="ARBA00011738"/>
    </source>
</evidence>
<reference evidence="13" key="1">
    <citation type="submission" date="2016-10" db="EMBL/GenBank/DDBJ databases">
        <authorList>
            <person name="de Groot N.N."/>
        </authorList>
    </citation>
    <scope>NUCLEOTIDE SEQUENCE</scope>
</reference>
<dbReference type="Gene3D" id="3.30.420.40">
    <property type="match status" value="2"/>
</dbReference>
<keyword evidence="9" id="KW-0630">Potassium</keyword>
<evidence type="ECO:0000256" key="6">
    <source>
        <dbReference type="ARBA" id="ARBA00022741"/>
    </source>
</evidence>
<evidence type="ECO:0000256" key="4">
    <source>
        <dbReference type="ARBA" id="ARBA00022490"/>
    </source>
</evidence>